<dbReference type="AlphaFoldDB" id="A0A8J7DG53"/>
<dbReference type="PIRSF" id="PIRSF000161">
    <property type="entry name" value="DHPR"/>
    <property type="match status" value="1"/>
</dbReference>
<accession>A0A8J7DG53</accession>
<keyword evidence="16" id="KW-1185">Reference proteome</keyword>
<keyword evidence="5 15" id="KW-0560">Oxidoreductase</keyword>
<evidence type="ECO:0000313" key="16">
    <source>
        <dbReference type="Proteomes" id="UP000622533"/>
    </source>
</evidence>
<dbReference type="GO" id="GO:0019877">
    <property type="term" value="P:diaminopimelate biosynthetic process"/>
    <property type="evidence" value="ECO:0007669"/>
    <property type="project" value="UniProtKB-KW"/>
</dbReference>
<dbReference type="RefSeq" id="WP_193916389.1">
    <property type="nucleotide sequence ID" value="NZ_JADEXS020000001.1"/>
</dbReference>
<evidence type="ECO:0000259" key="14">
    <source>
        <dbReference type="Pfam" id="PF05173"/>
    </source>
</evidence>
<evidence type="ECO:0000256" key="6">
    <source>
        <dbReference type="ARBA" id="ARBA00023027"/>
    </source>
</evidence>
<dbReference type="CDD" id="cd02274">
    <property type="entry name" value="DHDPR_N"/>
    <property type="match status" value="1"/>
</dbReference>
<evidence type="ECO:0000256" key="5">
    <source>
        <dbReference type="ARBA" id="ARBA00023002"/>
    </source>
</evidence>
<dbReference type="NCBIfam" id="TIGR00036">
    <property type="entry name" value="dapB"/>
    <property type="match status" value="1"/>
</dbReference>
<dbReference type="PANTHER" id="PTHR20836:SF0">
    <property type="entry name" value="4-HYDROXY-TETRAHYDRODIPICOLINATE REDUCTASE 1, CHLOROPLASTIC-RELATED"/>
    <property type="match status" value="1"/>
</dbReference>
<dbReference type="GO" id="GO:0008839">
    <property type="term" value="F:4-hydroxy-tetrahydrodipicolinate reductase"/>
    <property type="evidence" value="ECO:0007669"/>
    <property type="project" value="UniProtKB-UniRule"/>
</dbReference>
<proteinExistence type="inferred from homology"/>
<dbReference type="InterPro" id="IPR000846">
    <property type="entry name" value="DapB_N"/>
</dbReference>
<dbReference type="InterPro" id="IPR023940">
    <property type="entry name" value="DHDPR_bac"/>
</dbReference>
<comment type="similarity">
    <text evidence="1">Belongs to the DapB family.</text>
</comment>
<evidence type="ECO:0000313" key="15">
    <source>
        <dbReference type="EMBL" id="MBE9023024.1"/>
    </source>
</evidence>
<feature type="domain" description="Dihydrodipicolinate reductase N-terminal" evidence="13">
    <location>
        <begin position="5"/>
        <end position="126"/>
    </location>
</feature>
<keyword evidence="6" id="KW-0520">NAD</keyword>
<dbReference type="SUPFAM" id="SSF55347">
    <property type="entry name" value="Glyceraldehyde-3-phosphate dehydrogenase-like, C-terminal domain"/>
    <property type="match status" value="1"/>
</dbReference>
<comment type="caution">
    <text evidence="15">The sequence shown here is derived from an EMBL/GenBank/DDBJ whole genome shotgun (WGS) entry which is preliminary data.</text>
</comment>
<evidence type="ECO:0000256" key="8">
    <source>
        <dbReference type="ARBA" id="ARBA00037922"/>
    </source>
</evidence>
<name>A0A8J7DG53_DESMC</name>
<dbReference type="GO" id="GO:0005829">
    <property type="term" value="C:cytosol"/>
    <property type="evidence" value="ECO:0007669"/>
    <property type="project" value="TreeGrafter"/>
</dbReference>
<dbReference type="EC" id="1.17.1.8" evidence="9 12"/>
<comment type="pathway">
    <text evidence="8">Amino-acid biosynthesis; L-lysine biosynthesis via DAP pathway; (S)-tetrahydrodipicolinate from L-aspartate: step 4/4.</text>
</comment>
<organism evidence="15 16">
    <name type="scientific">Desmonostoc muscorum LEGE 12446</name>
    <dbReference type="NCBI Taxonomy" id="1828758"/>
    <lineage>
        <taxon>Bacteria</taxon>
        <taxon>Bacillati</taxon>
        <taxon>Cyanobacteriota</taxon>
        <taxon>Cyanophyceae</taxon>
        <taxon>Nostocales</taxon>
        <taxon>Nostocaceae</taxon>
        <taxon>Desmonostoc</taxon>
    </lineage>
</organism>
<comment type="catalytic activity">
    <reaction evidence="11">
        <text>(S)-2,3,4,5-tetrahydrodipicolinate + NAD(+) + H2O = (2S,4S)-4-hydroxy-2,3,4,5-tetrahydrodipicolinate + NADH + H(+)</text>
        <dbReference type="Rhea" id="RHEA:35323"/>
        <dbReference type="ChEBI" id="CHEBI:15377"/>
        <dbReference type="ChEBI" id="CHEBI:15378"/>
        <dbReference type="ChEBI" id="CHEBI:16845"/>
        <dbReference type="ChEBI" id="CHEBI:57540"/>
        <dbReference type="ChEBI" id="CHEBI:57945"/>
        <dbReference type="ChEBI" id="CHEBI:67139"/>
        <dbReference type="EC" id="1.17.1.8"/>
    </reaction>
</comment>
<dbReference type="SUPFAM" id="SSF51735">
    <property type="entry name" value="NAD(P)-binding Rossmann-fold domains"/>
    <property type="match status" value="1"/>
</dbReference>
<dbReference type="Pfam" id="PF01113">
    <property type="entry name" value="DapB_N"/>
    <property type="match status" value="1"/>
</dbReference>
<dbReference type="Proteomes" id="UP000622533">
    <property type="component" value="Unassembled WGS sequence"/>
</dbReference>
<evidence type="ECO:0000256" key="4">
    <source>
        <dbReference type="ARBA" id="ARBA00022915"/>
    </source>
</evidence>
<evidence type="ECO:0000259" key="13">
    <source>
        <dbReference type="Pfam" id="PF01113"/>
    </source>
</evidence>
<evidence type="ECO:0000256" key="11">
    <source>
        <dbReference type="ARBA" id="ARBA00049396"/>
    </source>
</evidence>
<keyword evidence="2" id="KW-0028">Amino-acid biosynthesis</keyword>
<keyword evidence="3" id="KW-0521">NADP</keyword>
<evidence type="ECO:0000256" key="10">
    <source>
        <dbReference type="ARBA" id="ARBA00049080"/>
    </source>
</evidence>
<evidence type="ECO:0000256" key="3">
    <source>
        <dbReference type="ARBA" id="ARBA00022857"/>
    </source>
</evidence>
<protein>
    <recommendedName>
        <fullName evidence="9 12">4-hydroxy-tetrahydrodipicolinate reductase</fullName>
        <ecNumber evidence="9 12">1.17.1.8</ecNumber>
    </recommendedName>
</protein>
<dbReference type="Pfam" id="PF05173">
    <property type="entry name" value="DapB_C"/>
    <property type="match status" value="1"/>
</dbReference>
<sequence length="266" mass="28720">MAINFCLAGATGWVGQSLVKAIDALEDLNLVGAVSRTHADKKLSEVLTDTSLDLTISSSVKEALRNQCNVLVDYTKPDVVKSNVLEAIQNGVHVVIGTSGLTDEDFVQIHEQAMKHQVGVLASGNFAITAVLLQRFAEIAAKYTSYWEILDYASEKKVDVPSGTARELASRLGQVKQPIPYHSLDKIHGPKESRGATLNGTQVHSLRLPGYTLSVEAIFGLADEKLIIRHEAGSSAEPYVKGTLLAIRKVSSFVGLKRGLDSILEL</sequence>
<dbReference type="Gene3D" id="3.30.360.10">
    <property type="entry name" value="Dihydrodipicolinate Reductase, domain 2"/>
    <property type="match status" value="1"/>
</dbReference>
<keyword evidence="7" id="KW-0457">Lysine biosynthesis</keyword>
<dbReference type="InterPro" id="IPR022663">
    <property type="entry name" value="DapB_C"/>
</dbReference>
<reference evidence="15" key="1">
    <citation type="submission" date="2020-10" db="EMBL/GenBank/DDBJ databases">
        <authorList>
            <person name="Castelo-Branco R."/>
            <person name="Eusebio N."/>
            <person name="Adriana R."/>
            <person name="Vieira A."/>
            <person name="Brugerolle De Fraissinette N."/>
            <person name="Rezende De Castro R."/>
            <person name="Schneider M.P."/>
            <person name="Vasconcelos V."/>
            <person name="Leao P.N."/>
        </authorList>
    </citation>
    <scope>NUCLEOTIDE SEQUENCE</scope>
    <source>
        <strain evidence="15">LEGE 12446</strain>
    </source>
</reference>
<dbReference type="PANTHER" id="PTHR20836">
    <property type="entry name" value="DIHYDRODIPICOLINATE REDUCTASE"/>
    <property type="match status" value="1"/>
</dbReference>
<dbReference type="Gene3D" id="3.40.50.720">
    <property type="entry name" value="NAD(P)-binding Rossmann-like Domain"/>
    <property type="match status" value="1"/>
</dbReference>
<gene>
    <name evidence="15" type="primary">dapB</name>
    <name evidence="15" type="ORF">IQ276_11465</name>
</gene>
<keyword evidence="4" id="KW-0220">Diaminopimelate biosynthesis</keyword>
<evidence type="ECO:0000256" key="9">
    <source>
        <dbReference type="ARBA" id="ARBA00038983"/>
    </source>
</evidence>
<comment type="catalytic activity">
    <reaction evidence="10">
        <text>(S)-2,3,4,5-tetrahydrodipicolinate + NADP(+) + H2O = (2S,4S)-4-hydroxy-2,3,4,5-tetrahydrodipicolinate + NADPH + H(+)</text>
        <dbReference type="Rhea" id="RHEA:35331"/>
        <dbReference type="ChEBI" id="CHEBI:15377"/>
        <dbReference type="ChEBI" id="CHEBI:15378"/>
        <dbReference type="ChEBI" id="CHEBI:16845"/>
        <dbReference type="ChEBI" id="CHEBI:57783"/>
        <dbReference type="ChEBI" id="CHEBI:58349"/>
        <dbReference type="ChEBI" id="CHEBI:67139"/>
        <dbReference type="EC" id="1.17.1.8"/>
    </reaction>
</comment>
<evidence type="ECO:0000256" key="7">
    <source>
        <dbReference type="ARBA" id="ARBA00023154"/>
    </source>
</evidence>
<dbReference type="GO" id="GO:0009089">
    <property type="term" value="P:lysine biosynthetic process via diaminopimelate"/>
    <property type="evidence" value="ECO:0007669"/>
    <property type="project" value="UniProtKB-UniRule"/>
</dbReference>
<dbReference type="EMBL" id="JADEXS010000124">
    <property type="protein sequence ID" value="MBE9023024.1"/>
    <property type="molecule type" value="Genomic_DNA"/>
</dbReference>
<evidence type="ECO:0000256" key="2">
    <source>
        <dbReference type="ARBA" id="ARBA00022605"/>
    </source>
</evidence>
<evidence type="ECO:0000256" key="1">
    <source>
        <dbReference type="ARBA" id="ARBA00006642"/>
    </source>
</evidence>
<evidence type="ECO:0000256" key="12">
    <source>
        <dbReference type="NCBIfam" id="TIGR00036"/>
    </source>
</evidence>
<feature type="domain" description="Dihydrodipicolinate reductase C-terminal" evidence="14">
    <location>
        <begin position="130"/>
        <end position="250"/>
    </location>
</feature>
<dbReference type="InterPro" id="IPR036291">
    <property type="entry name" value="NAD(P)-bd_dom_sf"/>
</dbReference>